<evidence type="ECO:0000313" key="2">
    <source>
        <dbReference type="Proteomes" id="UP000325440"/>
    </source>
</evidence>
<dbReference type="EMBL" id="CABPRJ010000029">
    <property type="protein sequence ID" value="VVC26274.1"/>
    <property type="molecule type" value="Genomic_DNA"/>
</dbReference>
<protein>
    <submittedName>
        <fullName evidence="1">Uncharacterized protein</fullName>
    </submittedName>
</protein>
<proteinExistence type="predicted"/>
<sequence>MTTKTVSTNVLDRLVQLTVSLIKFPSYEDIRMYYTAFSEAILAVACSCFPTIDMDVDINEDDEYEPPTTEQKTIKQN</sequence>
<accession>A0A5E4M4X7</accession>
<dbReference type="AlphaFoldDB" id="A0A5E4M4X7"/>
<gene>
    <name evidence="1" type="ORF">CINCED_3A016093</name>
</gene>
<dbReference type="Proteomes" id="UP000325440">
    <property type="component" value="Unassembled WGS sequence"/>
</dbReference>
<organism evidence="1 2">
    <name type="scientific">Cinara cedri</name>
    <dbReference type="NCBI Taxonomy" id="506608"/>
    <lineage>
        <taxon>Eukaryota</taxon>
        <taxon>Metazoa</taxon>
        <taxon>Ecdysozoa</taxon>
        <taxon>Arthropoda</taxon>
        <taxon>Hexapoda</taxon>
        <taxon>Insecta</taxon>
        <taxon>Pterygota</taxon>
        <taxon>Neoptera</taxon>
        <taxon>Paraneoptera</taxon>
        <taxon>Hemiptera</taxon>
        <taxon>Sternorrhyncha</taxon>
        <taxon>Aphidomorpha</taxon>
        <taxon>Aphidoidea</taxon>
        <taxon>Aphididae</taxon>
        <taxon>Lachninae</taxon>
        <taxon>Cinara</taxon>
    </lineage>
</organism>
<reference evidence="1 2" key="1">
    <citation type="submission" date="2019-08" db="EMBL/GenBank/DDBJ databases">
        <authorList>
            <person name="Alioto T."/>
            <person name="Alioto T."/>
            <person name="Gomez Garrido J."/>
        </authorList>
    </citation>
    <scope>NUCLEOTIDE SEQUENCE [LARGE SCALE GENOMIC DNA]</scope>
</reference>
<name>A0A5E4M4X7_9HEMI</name>
<keyword evidence="2" id="KW-1185">Reference proteome</keyword>
<evidence type="ECO:0000313" key="1">
    <source>
        <dbReference type="EMBL" id="VVC26274.1"/>
    </source>
</evidence>